<feature type="domain" description="Sushi" evidence="8">
    <location>
        <begin position="293"/>
        <end position="351"/>
    </location>
</feature>
<protein>
    <recommendedName>
        <fullName evidence="11">Locomotion-related protein Hikaru genki</fullName>
    </recommendedName>
</protein>
<keyword evidence="10" id="KW-1185">Reference proteome</keyword>
<evidence type="ECO:0000259" key="8">
    <source>
        <dbReference type="PROSITE" id="PS50923"/>
    </source>
</evidence>
<dbReference type="EMBL" id="OV121132">
    <property type="protein sequence ID" value="CAH0546576.1"/>
    <property type="molecule type" value="Genomic_DNA"/>
</dbReference>
<accession>A0A9P0ART7</accession>
<feature type="domain" description="Sushi" evidence="8">
    <location>
        <begin position="352"/>
        <end position="414"/>
    </location>
</feature>
<dbReference type="InterPro" id="IPR035976">
    <property type="entry name" value="Sushi/SCR/CCP_sf"/>
</dbReference>
<dbReference type="SUPFAM" id="SSF57535">
    <property type="entry name" value="Complement control module/SCR domain"/>
    <property type="match status" value="4"/>
</dbReference>
<reference evidence="9" key="1">
    <citation type="submission" date="2021-12" db="EMBL/GenBank/DDBJ databases">
        <authorList>
            <person name="King R."/>
        </authorList>
    </citation>
    <scope>NUCLEOTIDE SEQUENCE</scope>
</reference>
<keyword evidence="2" id="KW-0677">Repeat</keyword>
<dbReference type="InterPro" id="IPR000436">
    <property type="entry name" value="Sushi_SCR_CCP_dom"/>
</dbReference>
<keyword evidence="6" id="KW-0732">Signal</keyword>
<dbReference type="AlphaFoldDB" id="A0A9P0ART7"/>
<feature type="disulfide bond" evidence="5">
    <location>
        <begin position="385"/>
        <end position="412"/>
    </location>
</feature>
<dbReference type="PANTHER" id="PTHR19325">
    <property type="entry name" value="COMPLEMENT COMPONENT-RELATED SUSHI DOMAIN-CONTAINING"/>
    <property type="match status" value="1"/>
</dbReference>
<evidence type="ECO:0000256" key="2">
    <source>
        <dbReference type="ARBA" id="ARBA00022737"/>
    </source>
</evidence>
<comment type="caution">
    <text evidence="5">Lacks conserved residue(s) required for the propagation of feature annotation.</text>
</comment>
<dbReference type="CDD" id="cd00033">
    <property type="entry name" value="CCP"/>
    <property type="match status" value="4"/>
</dbReference>
<evidence type="ECO:0000259" key="7">
    <source>
        <dbReference type="PROSITE" id="PS50835"/>
    </source>
</evidence>
<feature type="domain" description="Sushi" evidence="8">
    <location>
        <begin position="113"/>
        <end position="180"/>
    </location>
</feature>
<evidence type="ECO:0000313" key="9">
    <source>
        <dbReference type="EMBL" id="CAH0546576.1"/>
    </source>
</evidence>
<evidence type="ECO:0000256" key="1">
    <source>
        <dbReference type="ARBA" id="ARBA00022659"/>
    </source>
</evidence>
<keyword evidence="3 5" id="KW-1015">Disulfide bond</keyword>
<gene>
    <name evidence="9" type="ORF">MELIAE_LOCUS706</name>
</gene>
<feature type="disulfide bond" evidence="5">
    <location>
        <begin position="451"/>
        <end position="478"/>
    </location>
</feature>
<dbReference type="SMART" id="SM00032">
    <property type="entry name" value="CCP"/>
    <property type="match status" value="4"/>
</dbReference>
<evidence type="ECO:0008006" key="11">
    <source>
        <dbReference type="Google" id="ProtNLM"/>
    </source>
</evidence>
<feature type="domain" description="Ig-like" evidence="7">
    <location>
        <begin position="200"/>
        <end position="289"/>
    </location>
</feature>
<evidence type="ECO:0000256" key="4">
    <source>
        <dbReference type="ARBA" id="ARBA00023180"/>
    </source>
</evidence>
<dbReference type="Pfam" id="PF00084">
    <property type="entry name" value="Sushi"/>
    <property type="match status" value="3"/>
</dbReference>
<keyword evidence="4" id="KW-0325">Glycoprotein</keyword>
<dbReference type="PANTHER" id="PTHR19325:SF575">
    <property type="entry name" value="LOCOMOTION-RELATED PROTEIN HIKARU GENKI"/>
    <property type="match status" value="1"/>
</dbReference>
<dbReference type="Gene3D" id="2.10.70.10">
    <property type="entry name" value="Complement Module, domain 1"/>
    <property type="match status" value="4"/>
</dbReference>
<name>A0A9P0ART7_BRAAE</name>
<proteinExistence type="predicted"/>
<feature type="chain" id="PRO_5040425926" description="Locomotion-related protein Hikaru genki" evidence="6">
    <location>
        <begin position="24"/>
        <end position="481"/>
    </location>
</feature>
<dbReference type="OrthoDB" id="6127264at2759"/>
<dbReference type="PROSITE" id="PS50923">
    <property type="entry name" value="SUSHI"/>
    <property type="match status" value="4"/>
</dbReference>
<dbReference type="Proteomes" id="UP001154078">
    <property type="component" value="Chromosome 1"/>
</dbReference>
<sequence length="481" mass="53088">MLFCNNFILTIVLFTSSVLITYSKHTKEGKEGKEDISTCYSPKLLLKGAQEGSSDGNIIKDSFSNVKEVKFFGSIGPLGEKRLCKIKCIGGQWVGPLCIDEQAEKGRFQPLFRNCKLDYLNPHLMLTLRNITIQDIGLIYPHGSTLKIRCRDIGLYKLLGSANPKCENGVWSARLPSCVPTTLFTNFTEEAPPTIIFKIPSGSSSIESGGELAIYPGTTVHLECIFSRHLGSPDWTWTAPLGEYLTGWAIAPEERDWKYRLSIYYAKEQDSGTFTCATPRGITNSLVLQVAAIHCEPITEIDNLMTMRSEGTKLGHKVYFQCQSGYQIKGDHNITCQLSGKWSAAVPTCELVKCPLFEENSNLTALHLKIEEQNNSYGGRIVFSCDWGYRLRGLPGIECELNGTWSGSPPKCAIIQCSAPIITESSNLLATEITGMDGGQYTVGSLLQFSCNNSLTLIGESTIICTETEVWSHPLPICNIN</sequence>
<feature type="domain" description="Sushi" evidence="8">
    <location>
        <begin position="415"/>
        <end position="480"/>
    </location>
</feature>
<dbReference type="InterPro" id="IPR007110">
    <property type="entry name" value="Ig-like_dom"/>
</dbReference>
<dbReference type="SUPFAM" id="SSF48726">
    <property type="entry name" value="Immunoglobulin"/>
    <property type="match status" value="1"/>
</dbReference>
<dbReference type="PROSITE" id="PS50835">
    <property type="entry name" value="IG_LIKE"/>
    <property type="match status" value="1"/>
</dbReference>
<feature type="signal peptide" evidence="6">
    <location>
        <begin position="1"/>
        <end position="23"/>
    </location>
</feature>
<evidence type="ECO:0000256" key="5">
    <source>
        <dbReference type="PROSITE-ProRule" id="PRU00302"/>
    </source>
</evidence>
<evidence type="ECO:0000256" key="3">
    <source>
        <dbReference type="ARBA" id="ARBA00023157"/>
    </source>
</evidence>
<organism evidence="9 10">
    <name type="scientific">Brassicogethes aeneus</name>
    <name type="common">Rape pollen beetle</name>
    <name type="synonym">Meligethes aeneus</name>
    <dbReference type="NCBI Taxonomy" id="1431903"/>
    <lineage>
        <taxon>Eukaryota</taxon>
        <taxon>Metazoa</taxon>
        <taxon>Ecdysozoa</taxon>
        <taxon>Arthropoda</taxon>
        <taxon>Hexapoda</taxon>
        <taxon>Insecta</taxon>
        <taxon>Pterygota</taxon>
        <taxon>Neoptera</taxon>
        <taxon>Endopterygota</taxon>
        <taxon>Coleoptera</taxon>
        <taxon>Polyphaga</taxon>
        <taxon>Cucujiformia</taxon>
        <taxon>Nitidulidae</taxon>
        <taxon>Meligethinae</taxon>
        <taxon>Brassicogethes</taxon>
    </lineage>
</organism>
<evidence type="ECO:0000256" key="6">
    <source>
        <dbReference type="SAM" id="SignalP"/>
    </source>
</evidence>
<feature type="disulfide bond" evidence="5">
    <location>
        <begin position="322"/>
        <end position="349"/>
    </location>
</feature>
<dbReference type="InterPro" id="IPR050350">
    <property type="entry name" value="Compl-Cell_Adhes-Reg"/>
</dbReference>
<evidence type="ECO:0000313" key="10">
    <source>
        <dbReference type="Proteomes" id="UP001154078"/>
    </source>
</evidence>
<keyword evidence="1 5" id="KW-0768">Sushi</keyword>
<dbReference type="InterPro" id="IPR036179">
    <property type="entry name" value="Ig-like_dom_sf"/>
</dbReference>